<dbReference type="InterPro" id="IPR052899">
    <property type="entry name" value="Class-I_DAHP_synthase"/>
</dbReference>
<reference evidence="3 4" key="1">
    <citation type="submission" date="2021-03" db="EMBL/GenBank/DDBJ databases">
        <title>Genomic Encyclopedia of Type Strains, Phase IV (KMG-IV): sequencing the most valuable type-strain genomes for metagenomic binning, comparative biology and taxonomic classification.</title>
        <authorList>
            <person name="Goeker M."/>
        </authorList>
    </citation>
    <scope>NUCLEOTIDE SEQUENCE [LARGE SCALE GENOMIC DNA]</scope>
    <source>
        <strain evidence="3 4">DSM 27138</strain>
    </source>
</reference>
<dbReference type="Gene3D" id="3.20.20.70">
    <property type="entry name" value="Aldolase class I"/>
    <property type="match status" value="1"/>
</dbReference>
<keyword evidence="4" id="KW-1185">Reference proteome</keyword>
<feature type="domain" description="Chorismate mutase" evidence="2">
    <location>
        <begin position="263"/>
        <end position="352"/>
    </location>
</feature>
<dbReference type="SUPFAM" id="SSF51569">
    <property type="entry name" value="Aldolase"/>
    <property type="match status" value="1"/>
</dbReference>
<dbReference type="RefSeq" id="WP_245302479.1">
    <property type="nucleotide sequence ID" value="NZ_JAGGLG010000012.1"/>
</dbReference>
<dbReference type="Pfam" id="PF00793">
    <property type="entry name" value="DAHP_synth_1"/>
    <property type="match status" value="1"/>
</dbReference>
<dbReference type="InterPro" id="IPR006268">
    <property type="entry name" value="DAHP_syn_2"/>
</dbReference>
<accession>A0ABS4JS60</accession>
<comment type="caution">
    <text evidence="3">The sequence shown here is derived from an EMBL/GenBank/DDBJ whole genome shotgun (WGS) entry which is preliminary data.</text>
</comment>
<dbReference type="InterPro" id="IPR006218">
    <property type="entry name" value="DAHP1/KDSA"/>
</dbReference>
<sequence length="352" mass="37952">MAEGLTAVTMRKVAGRFAGLGLGSGRPMIIAGPCSVEDEEQILAAARAVKAAGATALRGGAFKPRTSPRSFQGLGEEGLRLLALARQETGLPVVTEVMDTAQIDLVAEYADVLQVGSRNMQNFALLKQVGRAGKPVLLKRGLSATLEEWLSAAEYITDSGNDQVILCERGIRTFETCTRNTLDLSTAIVARQRSGLPVIVDPSHAAGRRDLIPALARAALAAGLDGLMIEVHPDPDRALSDAQQQLDFAAFRGLMGELGLLPADDLQSLAECREEIDRLDERILTLLLRRMETVRRVGQIKAAAGLPVLQEDREHALLERLIQRAGPAMRGEDVRAVWEAILACSRRLQEGL</sequence>
<protein>
    <submittedName>
        <fullName evidence="3">3-deoxy-7-phosphoheptulonate synthase</fullName>
    </submittedName>
</protein>
<dbReference type="NCBIfam" id="NF009239">
    <property type="entry name" value="PRK12595.1"/>
    <property type="match status" value="1"/>
</dbReference>
<gene>
    <name evidence="3" type="ORF">J2Z79_001781</name>
</gene>
<evidence type="ECO:0000313" key="3">
    <source>
        <dbReference type="EMBL" id="MBP2018373.1"/>
    </source>
</evidence>
<organism evidence="3 4">
    <name type="scientific">Symbiobacterium terraclitae</name>
    <dbReference type="NCBI Taxonomy" id="557451"/>
    <lineage>
        <taxon>Bacteria</taxon>
        <taxon>Bacillati</taxon>
        <taxon>Bacillota</taxon>
        <taxon>Clostridia</taxon>
        <taxon>Eubacteriales</taxon>
        <taxon>Symbiobacteriaceae</taxon>
        <taxon>Symbiobacterium</taxon>
    </lineage>
</organism>
<dbReference type="Pfam" id="PF01817">
    <property type="entry name" value="CM_2"/>
    <property type="match status" value="1"/>
</dbReference>
<dbReference type="PROSITE" id="PS51168">
    <property type="entry name" value="CHORISMATE_MUT_2"/>
    <property type="match status" value="1"/>
</dbReference>
<proteinExistence type="predicted"/>
<dbReference type="Gene3D" id="1.20.59.10">
    <property type="entry name" value="Chorismate mutase"/>
    <property type="match status" value="1"/>
</dbReference>
<dbReference type="PANTHER" id="PTHR43018">
    <property type="entry name" value="PHOSPHO-2-DEHYDRO-3-DEOXYHEPTONATE ALDOLASE"/>
    <property type="match status" value="1"/>
</dbReference>
<evidence type="ECO:0000256" key="1">
    <source>
        <dbReference type="ARBA" id="ARBA00022679"/>
    </source>
</evidence>
<name>A0ABS4JS60_9FIRM</name>
<dbReference type="SMART" id="SM00830">
    <property type="entry name" value="CM_2"/>
    <property type="match status" value="1"/>
</dbReference>
<dbReference type="NCBIfam" id="NF006421">
    <property type="entry name" value="PRK08673.1"/>
    <property type="match status" value="1"/>
</dbReference>
<dbReference type="InterPro" id="IPR036979">
    <property type="entry name" value="CM_dom_sf"/>
</dbReference>
<evidence type="ECO:0000259" key="2">
    <source>
        <dbReference type="PROSITE" id="PS51168"/>
    </source>
</evidence>
<dbReference type="SUPFAM" id="SSF48600">
    <property type="entry name" value="Chorismate mutase II"/>
    <property type="match status" value="1"/>
</dbReference>
<dbReference type="InterPro" id="IPR036263">
    <property type="entry name" value="Chorismate_II_sf"/>
</dbReference>
<dbReference type="NCBIfam" id="TIGR01361">
    <property type="entry name" value="DAHP_synth_Bsub"/>
    <property type="match status" value="1"/>
</dbReference>
<keyword evidence="1" id="KW-0808">Transferase</keyword>
<evidence type="ECO:0000313" key="4">
    <source>
        <dbReference type="Proteomes" id="UP001519289"/>
    </source>
</evidence>
<dbReference type="InterPro" id="IPR002701">
    <property type="entry name" value="CM_II_prokaryot"/>
</dbReference>
<dbReference type="PANTHER" id="PTHR43018:SF1">
    <property type="entry name" value="PROTEIN AROA(G)"/>
    <property type="match status" value="1"/>
</dbReference>
<dbReference type="Proteomes" id="UP001519289">
    <property type="component" value="Unassembled WGS sequence"/>
</dbReference>
<dbReference type="InterPro" id="IPR013785">
    <property type="entry name" value="Aldolase_TIM"/>
</dbReference>
<dbReference type="EMBL" id="JAGGLG010000012">
    <property type="protein sequence ID" value="MBP2018373.1"/>
    <property type="molecule type" value="Genomic_DNA"/>
</dbReference>